<dbReference type="OrthoDB" id="3832945at2759"/>
<evidence type="ECO:0000313" key="2">
    <source>
        <dbReference type="EMBL" id="TKA42467.1"/>
    </source>
</evidence>
<dbReference type="Proteomes" id="UP000310066">
    <property type="component" value="Unassembled WGS sequence"/>
</dbReference>
<accession>A0A4U0V1U4</accession>
<comment type="caution">
    <text evidence="2">The sequence shown here is derived from an EMBL/GenBank/DDBJ whole genome shotgun (WGS) entry which is preliminary data.</text>
</comment>
<evidence type="ECO:0000256" key="1">
    <source>
        <dbReference type="SAM" id="MobiDB-lite"/>
    </source>
</evidence>
<proteinExistence type="predicted"/>
<protein>
    <submittedName>
        <fullName evidence="2">Uncharacterized protein</fullName>
    </submittedName>
</protein>
<dbReference type="EMBL" id="NAJP01000023">
    <property type="protein sequence ID" value="TKA42467.1"/>
    <property type="molecule type" value="Genomic_DNA"/>
</dbReference>
<feature type="region of interest" description="Disordered" evidence="1">
    <location>
        <begin position="1"/>
        <end position="25"/>
    </location>
</feature>
<evidence type="ECO:0000313" key="3">
    <source>
        <dbReference type="Proteomes" id="UP000310066"/>
    </source>
</evidence>
<name>A0A4U0V1U4_9PEZI</name>
<gene>
    <name evidence="2" type="ORF">B0A54_06917</name>
</gene>
<reference evidence="2 3" key="1">
    <citation type="submission" date="2017-03" db="EMBL/GenBank/DDBJ databases">
        <title>Genomes of endolithic fungi from Antarctica.</title>
        <authorList>
            <person name="Coleine C."/>
            <person name="Masonjones S."/>
            <person name="Stajich J.E."/>
        </authorList>
    </citation>
    <scope>NUCLEOTIDE SEQUENCE [LARGE SCALE GENOMIC DNA]</scope>
    <source>
        <strain evidence="2 3">CCFEE 5311</strain>
    </source>
</reference>
<organism evidence="2 3">
    <name type="scientific">Friedmanniomyces endolithicus</name>
    <dbReference type="NCBI Taxonomy" id="329885"/>
    <lineage>
        <taxon>Eukaryota</taxon>
        <taxon>Fungi</taxon>
        <taxon>Dikarya</taxon>
        <taxon>Ascomycota</taxon>
        <taxon>Pezizomycotina</taxon>
        <taxon>Dothideomycetes</taxon>
        <taxon>Dothideomycetidae</taxon>
        <taxon>Mycosphaerellales</taxon>
        <taxon>Teratosphaeriaceae</taxon>
        <taxon>Friedmanniomyces</taxon>
    </lineage>
</organism>
<dbReference type="AlphaFoldDB" id="A0A4U0V1U4"/>
<sequence>MSTLSDGESHEAHPEASAAAESVSTINSGDDDVEIRPISFYSLPAEVRVQIYDYFFADINTRYLRRGEKLESGVGDVLSFSRSPTETKLGFALIREFDLFPGLMRASACIRIEATPQYCEILDRAAADLYSHIATAEAFDRKLKALGSKLEASTAEWQAGIGRAILVIMAMGPSRSLEVKLERVEAVLWSLLKPKGVLTVSESIRQCRQAWLGQLQHRLRS</sequence>
<feature type="compositionally biased region" description="Low complexity" evidence="1">
    <location>
        <begin position="15"/>
        <end position="24"/>
    </location>
</feature>